<keyword evidence="2" id="KW-1133">Transmembrane helix</keyword>
<organism evidence="4 5">
    <name type="scientific">candidate division WWE3 bacterium</name>
    <dbReference type="NCBI Taxonomy" id="2053526"/>
    <lineage>
        <taxon>Bacteria</taxon>
        <taxon>Katanobacteria</taxon>
    </lineage>
</organism>
<dbReference type="SUPFAM" id="SSF142984">
    <property type="entry name" value="Nqo1 middle domain-like"/>
    <property type="match status" value="1"/>
</dbReference>
<dbReference type="InterPro" id="IPR019554">
    <property type="entry name" value="Soluble_ligand-bd"/>
</dbReference>
<dbReference type="SUPFAM" id="SSF81585">
    <property type="entry name" value="PsbU/PolX domain-like"/>
    <property type="match status" value="1"/>
</dbReference>
<dbReference type="GO" id="GO:0015628">
    <property type="term" value="P:protein secretion by the type II secretion system"/>
    <property type="evidence" value="ECO:0007669"/>
    <property type="project" value="TreeGrafter"/>
</dbReference>
<dbReference type="PANTHER" id="PTHR21180:SF32">
    <property type="entry name" value="ENDONUCLEASE_EXONUCLEASE_PHOSPHATASE FAMILY DOMAIN-CONTAINING PROTEIN 1"/>
    <property type="match status" value="1"/>
</dbReference>
<reference evidence="4 5" key="1">
    <citation type="journal article" date="2020" name="Biotechnol. Biofuels">
        <title>New insights from the biogas microbiome by comprehensive genome-resolved metagenomics of nearly 1600 species originating from multiple anaerobic digesters.</title>
        <authorList>
            <person name="Campanaro S."/>
            <person name="Treu L."/>
            <person name="Rodriguez-R L.M."/>
            <person name="Kovalovszki A."/>
            <person name="Ziels R.M."/>
            <person name="Maus I."/>
            <person name="Zhu X."/>
            <person name="Kougias P.G."/>
            <person name="Basile A."/>
            <person name="Luo G."/>
            <person name="Schluter A."/>
            <person name="Konstantinidis K.T."/>
            <person name="Angelidaki I."/>
        </authorList>
    </citation>
    <scope>NUCLEOTIDE SEQUENCE [LARGE SCALE GENOMIC DNA]</scope>
    <source>
        <strain evidence="4">AS27yjCOA_202</strain>
    </source>
</reference>
<comment type="caution">
    <text evidence="4">The sequence shown here is derived from an EMBL/GenBank/DDBJ whole genome shotgun (WGS) entry which is preliminary data.</text>
</comment>
<evidence type="ECO:0000313" key="4">
    <source>
        <dbReference type="EMBL" id="NMB91954.1"/>
    </source>
</evidence>
<protein>
    <recommendedName>
        <fullName evidence="3">Soluble ligand binding domain-containing protein</fullName>
    </recommendedName>
</protein>
<dbReference type="Pfam" id="PF12836">
    <property type="entry name" value="HHH_3"/>
    <property type="match status" value="1"/>
</dbReference>
<proteinExistence type="predicted"/>
<keyword evidence="2" id="KW-0472">Membrane</keyword>
<dbReference type="Gene3D" id="3.10.20.600">
    <property type="match status" value="1"/>
</dbReference>
<accession>A0A7X9E7R9</accession>
<keyword evidence="2" id="KW-0812">Transmembrane</keyword>
<dbReference type="PANTHER" id="PTHR21180">
    <property type="entry name" value="ENDONUCLEASE/EXONUCLEASE/PHOSPHATASE FAMILY DOMAIN-CONTAINING PROTEIN 1"/>
    <property type="match status" value="1"/>
</dbReference>
<dbReference type="Pfam" id="PF10531">
    <property type="entry name" value="SLBB"/>
    <property type="match status" value="1"/>
</dbReference>
<sequence length="234" mass="25221">MKEKISSFISNVIKKNLMVVAVLLLMLGGIVGFIFARKKVATSCVLAMEGVVQDQSKEIKKIVVDLSGAVKKPGLYELDEGSRVGELLDLGGGTTEESSALWISKNLNLSKKLEDSSKVYIPFEWETYSFQEDEILNLVKPSDLSSNGSSNKSQSDSSESTNSQEDSLGDASSASSKINVNTATSSELDALPGIGPAFAEKIISNRPYSDFLEFESKSGLWKSVSAGIKDLISF</sequence>
<evidence type="ECO:0000313" key="5">
    <source>
        <dbReference type="Proteomes" id="UP000590542"/>
    </source>
</evidence>
<feature type="domain" description="Soluble ligand binding" evidence="3">
    <location>
        <begin position="63"/>
        <end position="99"/>
    </location>
</feature>
<evidence type="ECO:0000259" key="3">
    <source>
        <dbReference type="Pfam" id="PF10531"/>
    </source>
</evidence>
<dbReference type="GO" id="GO:0015627">
    <property type="term" value="C:type II protein secretion system complex"/>
    <property type="evidence" value="ECO:0007669"/>
    <property type="project" value="TreeGrafter"/>
</dbReference>
<feature type="compositionally biased region" description="Low complexity" evidence="1">
    <location>
        <begin position="142"/>
        <end position="166"/>
    </location>
</feature>
<evidence type="ECO:0000256" key="2">
    <source>
        <dbReference type="SAM" id="Phobius"/>
    </source>
</evidence>
<feature type="region of interest" description="Disordered" evidence="1">
    <location>
        <begin position="141"/>
        <end position="175"/>
    </location>
</feature>
<dbReference type="EMBL" id="JAAZNV010000013">
    <property type="protein sequence ID" value="NMB91954.1"/>
    <property type="molecule type" value="Genomic_DNA"/>
</dbReference>
<gene>
    <name evidence="4" type="ORF">GYA37_03880</name>
</gene>
<evidence type="ECO:0000256" key="1">
    <source>
        <dbReference type="SAM" id="MobiDB-lite"/>
    </source>
</evidence>
<dbReference type="Proteomes" id="UP000590542">
    <property type="component" value="Unassembled WGS sequence"/>
</dbReference>
<dbReference type="AlphaFoldDB" id="A0A7X9E7R9"/>
<name>A0A7X9E7R9_UNCKA</name>
<feature type="transmembrane region" description="Helical" evidence="2">
    <location>
        <begin position="16"/>
        <end position="36"/>
    </location>
</feature>
<dbReference type="Gene3D" id="1.10.150.320">
    <property type="entry name" value="Photosystem II 12 kDa extrinsic protein"/>
    <property type="match status" value="1"/>
</dbReference>
<dbReference type="InterPro" id="IPR051675">
    <property type="entry name" value="Endo/Exo/Phosphatase_dom_1"/>
</dbReference>